<dbReference type="PRINTS" id="PR01437">
    <property type="entry name" value="NUOXDRDTASE4"/>
</dbReference>
<dbReference type="OrthoDB" id="9768329at2"/>
<evidence type="ECO:0000256" key="2">
    <source>
        <dbReference type="ARBA" id="ARBA00004651"/>
    </source>
</evidence>
<feature type="transmembrane region" description="Helical" evidence="9">
    <location>
        <begin position="369"/>
        <end position="388"/>
    </location>
</feature>
<feature type="domain" description="NADH:quinone oxidoreductase/Mrp antiporter transmembrane" evidence="10">
    <location>
        <begin position="132"/>
        <end position="423"/>
    </location>
</feature>
<evidence type="ECO:0000313" key="12">
    <source>
        <dbReference type="Proteomes" id="UP000245680"/>
    </source>
</evidence>
<comment type="caution">
    <text evidence="11">The sequence shown here is derived from an EMBL/GenBank/DDBJ whole genome shotgun (WGS) entry which is preliminary data.</text>
</comment>
<dbReference type="InterPro" id="IPR050586">
    <property type="entry name" value="CPA3_Na-H_Antiporter_D"/>
</dbReference>
<evidence type="ECO:0000256" key="4">
    <source>
        <dbReference type="ARBA" id="ARBA00022475"/>
    </source>
</evidence>
<organism evidence="11 12">
    <name type="scientific">Meridianimarinicoccus roseus</name>
    <dbReference type="NCBI Taxonomy" id="2072018"/>
    <lineage>
        <taxon>Bacteria</taxon>
        <taxon>Pseudomonadati</taxon>
        <taxon>Pseudomonadota</taxon>
        <taxon>Alphaproteobacteria</taxon>
        <taxon>Rhodobacterales</taxon>
        <taxon>Paracoccaceae</taxon>
        <taxon>Meridianimarinicoccus</taxon>
    </lineage>
</organism>
<dbReference type="PANTHER" id="PTHR42703:SF1">
    <property type="entry name" value="NA(+)_H(+) ANTIPORTER SUBUNIT D1"/>
    <property type="match status" value="1"/>
</dbReference>
<sequence length="484" mass="49115">MTDTSLLVLLPFLAALAATIHARGAAGWGLAGTVASAGLAAHLALSVHASGPASIAIGGWAAPLGITLRADGLAALMIAMTALVGLGVCVQALAAWGLRPTAVEDPRRARMRMGFWPLWLSTLAALNGLYLSGDLFNLYVTFEILGLAAVGLTALSGTRRALRAAFDYLVAGLAGSLLLLLGVALAYAAAGRVDLGVLPLLADSAAGRIAIALIVSGVGLKAALFPLHFWMPAAHSSAAPAASAILSALVVKGALYLALRLLLEGGLVADALRWGLICLGAGGMAWGSVCALRADRLKLLVAYSTVAQIGLIMLAISVAGDPLTGTAWQAAALLMLSHALAKAAMFLAVGRIAEELGHDRISGLNRSDLRPGAAEFAFAIAAISLIGLPPTAGFVGKWVLIDGLIGQGAWPVVALVLTGTVLSVAYLSRVVSRCLRGGPHIAPGARRPPWRAGDVAAIGLAFTALFMGLLSAAPLALLNGPLLS</sequence>
<evidence type="ECO:0000313" key="11">
    <source>
        <dbReference type="EMBL" id="PWR01106.1"/>
    </source>
</evidence>
<keyword evidence="12" id="KW-1185">Reference proteome</keyword>
<evidence type="ECO:0000256" key="5">
    <source>
        <dbReference type="ARBA" id="ARBA00022692"/>
    </source>
</evidence>
<keyword evidence="6 9" id="KW-1133">Transmembrane helix</keyword>
<keyword evidence="5 8" id="KW-0812">Transmembrane</keyword>
<dbReference type="GO" id="GO:0005886">
    <property type="term" value="C:plasma membrane"/>
    <property type="evidence" value="ECO:0007669"/>
    <property type="project" value="UniProtKB-SubCell"/>
</dbReference>
<comment type="subcellular location">
    <subcellularLocation>
        <location evidence="2">Cell membrane</location>
        <topology evidence="2">Multi-pass membrane protein</topology>
    </subcellularLocation>
    <subcellularLocation>
        <location evidence="8">Membrane</location>
        <topology evidence="8">Multi-pass membrane protein</topology>
    </subcellularLocation>
</comment>
<feature type="transmembrane region" description="Helical" evidence="9">
    <location>
        <begin position="73"/>
        <end position="94"/>
    </location>
</feature>
<dbReference type="EMBL" id="QGKU01000060">
    <property type="protein sequence ID" value="PWR01106.1"/>
    <property type="molecule type" value="Genomic_DNA"/>
</dbReference>
<dbReference type="RefSeq" id="WP_109813091.1">
    <property type="nucleotide sequence ID" value="NZ_QGKU01000060.1"/>
</dbReference>
<accession>A0A2V2LCW3</accession>
<keyword evidence="4" id="KW-1003">Cell membrane</keyword>
<keyword evidence="7 9" id="KW-0472">Membrane</keyword>
<feature type="transmembrane region" description="Helical" evidence="9">
    <location>
        <begin position="168"/>
        <end position="189"/>
    </location>
</feature>
<comment type="similarity">
    <text evidence="3">Belongs to the CPA3 antiporters (TC 2.A.63) subunit D family.</text>
</comment>
<dbReference type="GO" id="GO:0042773">
    <property type="term" value="P:ATP synthesis coupled electron transport"/>
    <property type="evidence" value="ECO:0007669"/>
    <property type="project" value="InterPro"/>
</dbReference>
<feature type="transmembrane region" description="Helical" evidence="9">
    <location>
        <begin position="271"/>
        <end position="292"/>
    </location>
</feature>
<feature type="transmembrane region" description="Helical" evidence="9">
    <location>
        <begin position="299"/>
        <end position="320"/>
    </location>
</feature>
<evidence type="ECO:0000256" key="1">
    <source>
        <dbReference type="ARBA" id="ARBA00002378"/>
    </source>
</evidence>
<feature type="transmembrane region" description="Helical" evidence="9">
    <location>
        <begin position="326"/>
        <end position="349"/>
    </location>
</feature>
<name>A0A2V2LCW3_9RHOB</name>
<dbReference type="Proteomes" id="UP000245680">
    <property type="component" value="Unassembled WGS sequence"/>
</dbReference>
<evidence type="ECO:0000256" key="7">
    <source>
        <dbReference type="ARBA" id="ARBA00023136"/>
    </source>
</evidence>
<feature type="transmembrane region" description="Helical" evidence="9">
    <location>
        <begin position="209"/>
        <end position="231"/>
    </location>
</feature>
<feature type="transmembrane region" description="Helical" evidence="9">
    <location>
        <begin position="138"/>
        <end position="156"/>
    </location>
</feature>
<dbReference type="InterPro" id="IPR001750">
    <property type="entry name" value="ND/Mrp_TM"/>
</dbReference>
<dbReference type="GO" id="GO:0008137">
    <property type="term" value="F:NADH dehydrogenase (ubiquinone) activity"/>
    <property type="evidence" value="ECO:0007669"/>
    <property type="project" value="InterPro"/>
</dbReference>
<comment type="function">
    <text evidence="1">NDH-1 shuttles electrons from NADH, via FMN and iron-sulfur (Fe-S) centers, to quinones in the respiratory chain. The immediate electron acceptor for the enzyme in this species is believed to be ubiquinone. Couples the redox reaction to proton translocation (for every two electrons transferred, four hydrogen ions are translocated across the cytoplasmic membrane), and thus conserves the redox energy in a proton gradient.</text>
</comment>
<evidence type="ECO:0000256" key="8">
    <source>
        <dbReference type="RuleBase" id="RU000320"/>
    </source>
</evidence>
<evidence type="ECO:0000256" key="9">
    <source>
        <dbReference type="SAM" id="Phobius"/>
    </source>
</evidence>
<gene>
    <name evidence="11" type="ORF">DKT77_18250</name>
</gene>
<feature type="transmembrane region" description="Helical" evidence="9">
    <location>
        <begin position="238"/>
        <end position="259"/>
    </location>
</feature>
<evidence type="ECO:0000259" key="10">
    <source>
        <dbReference type="Pfam" id="PF00361"/>
    </source>
</evidence>
<reference evidence="11 12" key="1">
    <citation type="submission" date="2018-05" db="EMBL/GenBank/DDBJ databases">
        <title>Rhodobacteraceae gen. nov., sp. nov. isolated from sea water.</title>
        <authorList>
            <person name="Ren Y."/>
        </authorList>
    </citation>
    <scope>NUCLEOTIDE SEQUENCE [LARGE SCALE GENOMIC DNA]</scope>
    <source>
        <strain evidence="11 12">TG-679</strain>
    </source>
</reference>
<feature type="transmembrane region" description="Helical" evidence="9">
    <location>
        <begin position="455"/>
        <end position="478"/>
    </location>
</feature>
<proteinExistence type="inferred from homology"/>
<dbReference type="AlphaFoldDB" id="A0A2V2LCW3"/>
<dbReference type="InterPro" id="IPR003918">
    <property type="entry name" value="NADH_UbQ_OxRdtase"/>
</dbReference>
<protein>
    <recommendedName>
        <fullName evidence="10">NADH:quinone oxidoreductase/Mrp antiporter transmembrane domain-containing protein</fullName>
    </recommendedName>
</protein>
<evidence type="ECO:0000256" key="6">
    <source>
        <dbReference type="ARBA" id="ARBA00022989"/>
    </source>
</evidence>
<dbReference type="Pfam" id="PF00361">
    <property type="entry name" value="Proton_antipo_M"/>
    <property type="match status" value="1"/>
</dbReference>
<evidence type="ECO:0000256" key="3">
    <source>
        <dbReference type="ARBA" id="ARBA00005346"/>
    </source>
</evidence>
<feature type="transmembrane region" description="Helical" evidence="9">
    <location>
        <begin position="408"/>
        <end position="427"/>
    </location>
</feature>
<dbReference type="PANTHER" id="PTHR42703">
    <property type="entry name" value="NADH DEHYDROGENASE"/>
    <property type="match status" value="1"/>
</dbReference>